<feature type="region of interest" description="Disordered" evidence="1">
    <location>
        <begin position="524"/>
        <end position="544"/>
    </location>
</feature>
<feature type="compositionally biased region" description="Basic and acidic residues" evidence="1">
    <location>
        <begin position="845"/>
        <end position="856"/>
    </location>
</feature>
<keyword evidence="3" id="KW-0378">Hydrolase</keyword>
<reference evidence="3" key="1">
    <citation type="journal article" date="2020" name="Fungal Divers.">
        <title>Resolving the Mortierellaceae phylogeny through synthesis of multi-gene phylogenetics and phylogenomics.</title>
        <authorList>
            <person name="Vandepol N."/>
            <person name="Liber J."/>
            <person name="Desiro A."/>
            <person name="Na H."/>
            <person name="Kennedy M."/>
            <person name="Barry K."/>
            <person name="Grigoriev I.V."/>
            <person name="Miller A.N."/>
            <person name="O'Donnell K."/>
            <person name="Stajich J.E."/>
            <person name="Bonito G."/>
        </authorList>
    </citation>
    <scope>NUCLEOTIDE SEQUENCE</scope>
    <source>
        <strain evidence="3">NVP60</strain>
    </source>
</reference>
<dbReference type="InterPro" id="IPR038765">
    <property type="entry name" value="Papain-like_cys_pep_sf"/>
</dbReference>
<dbReference type="PANTHER" id="PTHR24006">
    <property type="entry name" value="UBIQUITIN CARBOXYL-TERMINAL HYDROLASE"/>
    <property type="match status" value="1"/>
</dbReference>
<feature type="compositionally biased region" description="Polar residues" evidence="1">
    <location>
        <begin position="672"/>
        <end position="691"/>
    </location>
</feature>
<dbReference type="GO" id="GO:0016579">
    <property type="term" value="P:protein deubiquitination"/>
    <property type="evidence" value="ECO:0007669"/>
    <property type="project" value="InterPro"/>
</dbReference>
<dbReference type="AlphaFoldDB" id="A0A9P6QXR6"/>
<dbReference type="EMBL" id="JAAAIN010001451">
    <property type="protein sequence ID" value="KAG0302946.1"/>
    <property type="molecule type" value="Genomic_DNA"/>
</dbReference>
<dbReference type="Gene3D" id="3.90.70.10">
    <property type="entry name" value="Cysteine proteinases"/>
    <property type="match status" value="2"/>
</dbReference>
<dbReference type="InterPro" id="IPR001394">
    <property type="entry name" value="Peptidase_C19_UCH"/>
</dbReference>
<feature type="compositionally biased region" description="Acidic residues" evidence="1">
    <location>
        <begin position="725"/>
        <end position="736"/>
    </location>
</feature>
<accession>A0A9P6QXR6</accession>
<evidence type="ECO:0000313" key="3">
    <source>
        <dbReference type="EMBL" id="KAG0302946.1"/>
    </source>
</evidence>
<feature type="region of interest" description="Disordered" evidence="1">
    <location>
        <begin position="620"/>
        <end position="736"/>
    </location>
</feature>
<feature type="domain" description="USP" evidence="2">
    <location>
        <begin position="285"/>
        <end position="604"/>
    </location>
</feature>
<name>A0A9P6QXR6_9FUNG</name>
<dbReference type="GO" id="GO:0000082">
    <property type="term" value="P:G1/S transition of mitotic cell cycle"/>
    <property type="evidence" value="ECO:0007669"/>
    <property type="project" value="TreeGrafter"/>
</dbReference>
<feature type="compositionally biased region" description="Polar residues" evidence="1">
    <location>
        <begin position="620"/>
        <end position="631"/>
    </location>
</feature>
<proteinExistence type="predicted"/>
<dbReference type="OrthoDB" id="289038at2759"/>
<dbReference type="SUPFAM" id="SSF54001">
    <property type="entry name" value="Cysteine proteinases"/>
    <property type="match status" value="1"/>
</dbReference>
<evidence type="ECO:0000256" key="1">
    <source>
        <dbReference type="SAM" id="MobiDB-lite"/>
    </source>
</evidence>
<feature type="region of interest" description="Disordered" evidence="1">
    <location>
        <begin position="812"/>
        <end position="955"/>
    </location>
</feature>
<sequence length="1037" mass="115526">MTSDNIESASRPSLADSDHHHPPGSFCGFVHAIDLERTSLSRKFDNVQCWLACDDTTSVNLYLDLQKELDYVDFKLTQNIRQVYFTDKTRTVKLHLNSKMRLDITLTVVEDGQKLYEQLTRIKARPNDCGEFPQHRPKAGIVKPGGSSVYLTAKNDLAPKLAPIAVGSAEPSTPSKKRVIQHFIPSTEPEHTLKKSRAVVSQDVFKSHRQSKEVVDSVLSASPPVSQATPERWRFPSSPARDDVEIITPNRAQVFDRFARIGHSTQHMPDPVPRPQFHAKVPSPRVLRSMNDRSKRYGRELDQKASKDSGAIEKSIVDAHTAYSATGSLKIKEDEVSNKIIKSSTGSLGGEVDDAREFLNDCLNQVRKEFNERDENPVSQMFRGKIDRVLECANCGNIIHSSEQYQDLQLEVPAHDGGSSRSNQDAVSIGSLVPQMFDTKSAECQKCHSEQATVHRSLSQLPEVLVLCLKRFSSNPVGGYKKHRSHVSIDATLEFTQFCSAEAFTHEAGSLAYYQEDFGMRPHIPSDSIPSSSSSPFSSVSPRGLHDHFHTPPPPAERYMAKLRGDGTFGTTSDFPIVLDSDDEDAMIIASQQSQESFSFYEAPTEEEQYQWAMEESIRASQMTTSQSSVVDNKLKDDAEEEDESISSQVFGLENPFAHPDFTSRIKRDTKSLSASQRTSAHSSNIGTPNISPKLELPDRSDTFIVHEDKEKGLGKDGGDKNGQDVDDDGDGDESDEDFKAAVLASLMPGDTLTSPTEAEVQEQEKKHVEEAIRRSLLDQEENKENISPDKVVGQKKLLEKKMMATLTRSCSQLERSLSDRHHRHQNHHLRKKPAQLKRSSTIDFIDRQGLSRDNDQEISSHSQPYFLSQSPSSTETFSQPLRLEYPHRARRIDSTATTLRHAGQDRDGRRESSLAPAVCLNGDDDDTASSRRVTRASKGKDRMPSSSQTQAAEDQSLGLFRLQAVVSHTGLSMSSSSPAGQKGRYVCDRLGTDGIWRCHDGSKTTRLGSISDLTRYRARSGYLFFYVRCRPGAIVA</sequence>
<feature type="compositionally biased region" description="Basic residues" evidence="1">
    <location>
        <begin position="821"/>
        <end position="836"/>
    </location>
</feature>
<feature type="compositionally biased region" description="Basic and acidic residues" evidence="1">
    <location>
        <begin position="885"/>
        <end position="894"/>
    </location>
</feature>
<organism evidence="3 4">
    <name type="scientific">Linnemannia gamsii</name>
    <dbReference type="NCBI Taxonomy" id="64522"/>
    <lineage>
        <taxon>Eukaryota</taxon>
        <taxon>Fungi</taxon>
        <taxon>Fungi incertae sedis</taxon>
        <taxon>Mucoromycota</taxon>
        <taxon>Mortierellomycotina</taxon>
        <taxon>Mortierellomycetes</taxon>
        <taxon>Mortierellales</taxon>
        <taxon>Mortierellaceae</taxon>
        <taxon>Linnemannia</taxon>
    </lineage>
</organism>
<protein>
    <submittedName>
        <fullName evidence="3">Ubiquitin carboxyl-terminal hydrolase 37</fullName>
    </submittedName>
</protein>
<dbReference type="InterPro" id="IPR028889">
    <property type="entry name" value="USP"/>
</dbReference>
<feature type="region of interest" description="Disordered" evidence="1">
    <location>
        <begin position="748"/>
        <end position="770"/>
    </location>
</feature>
<evidence type="ECO:0000259" key="2">
    <source>
        <dbReference type="PROSITE" id="PS50235"/>
    </source>
</evidence>
<dbReference type="GO" id="GO:0004843">
    <property type="term" value="F:cysteine-type deubiquitinase activity"/>
    <property type="evidence" value="ECO:0007669"/>
    <property type="project" value="InterPro"/>
</dbReference>
<feature type="compositionally biased region" description="Basic and acidic residues" evidence="1">
    <location>
        <begin position="662"/>
        <end position="671"/>
    </location>
</feature>
<dbReference type="Proteomes" id="UP000823405">
    <property type="component" value="Unassembled WGS sequence"/>
</dbReference>
<dbReference type="PROSITE" id="PS50235">
    <property type="entry name" value="USP_3"/>
    <property type="match status" value="1"/>
</dbReference>
<feature type="compositionally biased region" description="Low complexity" evidence="1">
    <location>
        <begin position="525"/>
        <end position="542"/>
    </location>
</feature>
<dbReference type="GO" id="GO:0005829">
    <property type="term" value="C:cytosol"/>
    <property type="evidence" value="ECO:0007669"/>
    <property type="project" value="TreeGrafter"/>
</dbReference>
<feature type="compositionally biased region" description="Basic and acidic residues" evidence="1">
    <location>
        <begin position="903"/>
        <end position="913"/>
    </location>
</feature>
<gene>
    <name evidence="3" type="primary">USP37</name>
    <name evidence="3" type="ORF">BGZ97_002113</name>
</gene>
<dbReference type="Pfam" id="PF00443">
    <property type="entry name" value="UCH"/>
    <property type="match status" value="1"/>
</dbReference>
<feature type="compositionally biased region" description="Basic and acidic residues" evidence="1">
    <location>
        <begin position="696"/>
        <end position="724"/>
    </location>
</feature>
<feature type="compositionally biased region" description="Polar residues" evidence="1">
    <location>
        <begin position="945"/>
        <end position="954"/>
    </location>
</feature>
<evidence type="ECO:0000313" key="4">
    <source>
        <dbReference type="Proteomes" id="UP000823405"/>
    </source>
</evidence>
<dbReference type="PANTHER" id="PTHR24006:SF915">
    <property type="entry name" value="UBIQUITIN CARBOXYL-TERMINAL HYDROLASE-RELATED"/>
    <property type="match status" value="1"/>
</dbReference>
<feature type="compositionally biased region" description="Polar residues" evidence="1">
    <location>
        <begin position="858"/>
        <end position="880"/>
    </location>
</feature>
<dbReference type="InterPro" id="IPR050164">
    <property type="entry name" value="Peptidase_C19"/>
</dbReference>
<comment type="caution">
    <text evidence="3">The sequence shown here is derived from an EMBL/GenBank/DDBJ whole genome shotgun (WGS) entry which is preliminary data.</text>
</comment>
<dbReference type="GO" id="GO:0005634">
    <property type="term" value="C:nucleus"/>
    <property type="evidence" value="ECO:0007669"/>
    <property type="project" value="TreeGrafter"/>
</dbReference>
<keyword evidence="4" id="KW-1185">Reference proteome</keyword>